<evidence type="ECO:0000256" key="5">
    <source>
        <dbReference type="ARBA" id="ARBA00022603"/>
    </source>
</evidence>
<dbReference type="AlphaFoldDB" id="A0A142JQE8"/>
<dbReference type="GO" id="GO:0004190">
    <property type="term" value="F:aspartic-type endopeptidase activity"/>
    <property type="evidence" value="ECO:0007669"/>
    <property type="project" value="UniProtKB-EC"/>
</dbReference>
<dbReference type="InterPro" id="IPR050882">
    <property type="entry name" value="Prepilin_peptidase/N-MTase"/>
</dbReference>
<evidence type="ECO:0000256" key="12">
    <source>
        <dbReference type="ARBA" id="ARBA00023136"/>
    </source>
</evidence>
<keyword evidence="7 18" id="KW-0808">Transferase</keyword>
<keyword evidence="5 18" id="KW-0489">Methyltransferase</keyword>
<evidence type="ECO:0000256" key="19">
    <source>
        <dbReference type="SAM" id="Phobius"/>
    </source>
</evidence>
<comment type="function">
    <text evidence="18">Plays an essential role in type IV pili and type II pseudopili formation by proteolytically removing the leader sequence from substrate proteins and subsequently monomethylating the alpha-amino group of the newly exposed N-terminal phenylalanine.</text>
</comment>
<keyword evidence="9 18" id="KW-0812">Transmembrane</keyword>
<evidence type="ECO:0000256" key="17">
    <source>
        <dbReference type="RuleBase" id="RU003793"/>
    </source>
</evidence>
<dbReference type="GO" id="GO:0032259">
    <property type="term" value="P:methylation"/>
    <property type="evidence" value="ECO:0007669"/>
    <property type="project" value="UniProtKB-KW"/>
</dbReference>
<evidence type="ECO:0000256" key="4">
    <source>
        <dbReference type="ARBA" id="ARBA00022519"/>
    </source>
</evidence>
<feature type="domain" description="Prepilin peptidase A24 N-terminal" evidence="21">
    <location>
        <begin position="28"/>
        <end position="131"/>
    </location>
</feature>
<name>A0A142JQE8_9BURK</name>
<dbReference type="InterPro" id="IPR014032">
    <property type="entry name" value="Peptidase_A24A_bac"/>
</dbReference>
<evidence type="ECO:0000313" key="23">
    <source>
        <dbReference type="Proteomes" id="UP000075238"/>
    </source>
</evidence>
<evidence type="ECO:0000256" key="18">
    <source>
        <dbReference type="RuleBase" id="RU003794"/>
    </source>
</evidence>
<comment type="similarity">
    <text evidence="2 17">Belongs to the peptidase A24 family.</text>
</comment>
<comment type="catalytic activity">
    <reaction evidence="14 18">
        <text>Typically cleaves a -Gly-|-Phe- bond to release an N-terminal, basic peptide of 5-8 residues from type IV prepilin, and then N-methylates the new N-terminal amino group, the methyl donor being S-adenosyl-L-methionine.</text>
        <dbReference type="EC" id="3.4.23.43"/>
    </reaction>
</comment>
<gene>
    <name evidence="22" type="ORF">A2G96_12860</name>
</gene>
<evidence type="ECO:0000256" key="3">
    <source>
        <dbReference type="ARBA" id="ARBA00022475"/>
    </source>
</evidence>
<evidence type="ECO:0000313" key="22">
    <source>
        <dbReference type="EMBL" id="AMR80310.1"/>
    </source>
</evidence>
<keyword evidence="23" id="KW-1185">Reference proteome</keyword>
<feature type="domain" description="Prepilin type IV endopeptidase peptidase" evidence="20">
    <location>
        <begin position="142"/>
        <end position="251"/>
    </location>
</feature>
<evidence type="ECO:0000256" key="10">
    <source>
        <dbReference type="ARBA" id="ARBA00022801"/>
    </source>
</evidence>
<evidence type="ECO:0000256" key="6">
    <source>
        <dbReference type="ARBA" id="ARBA00022670"/>
    </source>
</evidence>
<evidence type="ECO:0000256" key="16">
    <source>
        <dbReference type="ARBA" id="ARBA00071870"/>
    </source>
</evidence>
<evidence type="ECO:0000256" key="2">
    <source>
        <dbReference type="ARBA" id="ARBA00005801"/>
    </source>
</evidence>
<dbReference type="EC" id="3.4.23.43" evidence="15 18"/>
<sequence length="298" mass="32261">MPAAHAQWEVAAIAVQPLWFQFGVVVMLGLLVGSFLNVVIHRLPRMMERAEANYVASLRNEPLPYRDRFDLAMPRSHCPDCQRPVAHRHNVPVIGFLLLRGRCGACGAPIGWRYPAVEVTGAAVAAAALWQLGPTWQAAAGMVLGWSLLALALIDAESLLLPDQITQPLLWLGLLVNVWGLFVPATDAIVGAAGGYLMLWGVYWLFKLLRGKEGMGYGDFKLMAALGGWFGWQALPALLLLSSLAGLVCALGTGLVRSLDRDRPLPFGPCLAVAGILVLLGGDDWLLRVIAAAFPWVR</sequence>
<evidence type="ECO:0000256" key="13">
    <source>
        <dbReference type="ARBA" id="ARBA00023268"/>
    </source>
</evidence>
<feature type="transmembrane region" description="Helical" evidence="19">
    <location>
        <begin position="165"/>
        <end position="182"/>
    </location>
</feature>
<dbReference type="InterPro" id="IPR010627">
    <property type="entry name" value="Prepilin_pept_A24_N"/>
</dbReference>
<dbReference type="PRINTS" id="PR00864">
    <property type="entry name" value="PREPILNPTASE"/>
</dbReference>
<feature type="transmembrane region" description="Helical" evidence="19">
    <location>
        <begin position="265"/>
        <end position="282"/>
    </location>
</feature>
<evidence type="ECO:0000256" key="11">
    <source>
        <dbReference type="ARBA" id="ARBA00022989"/>
    </source>
</evidence>
<keyword evidence="3" id="KW-1003">Cell membrane</keyword>
<dbReference type="Pfam" id="PF06750">
    <property type="entry name" value="A24_N_bact"/>
    <property type="match status" value="1"/>
</dbReference>
<dbReference type="InterPro" id="IPR000045">
    <property type="entry name" value="Prepilin_IV_endopep_pep"/>
</dbReference>
<evidence type="ECO:0000256" key="9">
    <source>
        <dbReference type="ARBA" id="ARBA00022692"/>
    </source>
</evidence>
<accession>A0A142JQE8</accession>
<dbReference type="FunFam" id="1.20.120.1220:FF:000001">
    <property type="entry name" value="Type 4 prepilin-like proteins leader peptide-processing enzyme"/>
    <property type="match status" value="1"/>
</dbReference>
<dbReference type="PANTHER" id="PTHR30487:SF0">
    <property type="entry name" value="PREPILIN LEADER PEPTIDASE_N-METHYLTRANSFERASE-RELATED"/>
    <property type="match status" value="1"/>
</dbReference>
<dbReference type="KEGG" id="cnan:A2G96_12860"/>
<proteinExistence type="inferred from homology"/>
<feature type="transmembrane region" description="Helical" evidence="19">
    <location>
        <begin position="188"/>
        <end position="206"/>
    </location>
</feature>
<keyword evidence="12 19" id="KW-0472">Membrane</keyword>
<dbReference type="Gene3D" id="1.20.120.1220">
    <property type="match status" value="1"/>
</dbReference>
<dbReference type="Pfam" id="PF01478">
    <property type="entry name" value="Peptidase_A24"/>
    <property type="match status" value="1"/>
</dbReference>
<evidence type="ECO:0000256" key="8">
    <source>
        <dbReference type="ARBA" id="ARBA00022691"/>
    </source>
</evidence>
<feature type="transmembrane region" description="Helical" evidence="19">
    <location>
        <begin position="18"/>
        <end position="40"/>
    </location>
</feature>
<dbReference type="EC" id="2.1.1.-" evidence="18"/>
<evidence type="ECO:0000259" key="20">
    <source>
        <dbReference type="Pfam" id="PF01478"/>
    </source>
</evidence>
<evidence type="ECO:0000256" key="14">
    <source>
        <dbReference type="ARBA" id="ARBA00050401"/>
    </source>
</evidence>
<dbReference type="PANTHER" id="PTHR30487">
    <property type="entry name" value="TYPE 4 PREPILIN-LIKE PROTEINS LEADER PEPTIDE-PROCESSING ENZYME"/>
    <property type="match status" value="1"/>
</dbReference>
<dbReference type="EMBL" id="CP014844">
    <property type="protein sequence ID" value="AMR80310.1"/>
    <property type="molecule type" value="Genomic_DNA"/>
</dbReference>
<dbReference type="GO" id="GO:0005886">
    <property type="term" value="C:plasma membrane"/>
    <property type="evidence" value="ECO:0007669"/>
    <property type="project" value="UniProtKB-SubCell"/>
</dbReference>
<evidence type="ECO:0000256" key="15">
    <source>
        <dbReference type="ARBA" id="ARBA00067082"/>
    </source>
</evidence>
<dbReference type="GO" id="GO:0008168">
    <property type="term" value="F:methyltransferase activity"/>
    <property type="evidence" value="ECO:0007669"/>
    <property type="project" value="UniProtKB-KW"/>
</dbReference>
<keyword evidence="6 18" id="KW-0645">Protease</keyword>
<keyword evidence="13 18" id="KW-0511">Multifunctional enzyme</keyword>
<comment type="subcellular location">
    <subcellularLocation>
        <location evidence="1">Cell inner membrane</location>
        <topology evidence="1">Multi-pass membrane protein</topology>
    </subcellularLocation>
    <subcellularLocation>
        <location evidence="18">Cell membrane</location>
        <topology evidence="18">Multi-pass membrane protein</topology>
    </subcellularLocation>
</comment>
<organism evidence="22 23">
    <name type="scientific">Cupriavidus nantongensis</name>
    <dbReference type="NCBI Taxonomy" id="1796606"/>
    <lineage>
        <taxon>Bacteria</taxon>
        <taxon>Pseudomonadati</taxon>
        <taxon>Pseudomonadota</taxon>
        <taxon>Betaproteobacteria</taxon>
        <taxon>Burkholderiales</taxon>
        <taxon>Burkholderiaceae</taxon>
        <taxon>Cupriavidus</taxon>
    </lineage>
</organism>
<dbReference type="GO" id="GO:0006465">
    <property type="term" value="P:signal peptide processing"/>
    <property type="evidence" value="ECO:0007669"/>
    <property type="project" value="TreeGrafter"/>
</dbReference>
<reference evidence="22 23" key="1">
    <citation type="submission" date="2016-03" db="EMBL/GenBank/DDBJ databases">
        <title>Complete genome sequence of a novel chlorpyrifos degrading bacterium, Cupriavidus nantongensis sp. X1.</title>
        <authorList>
            <person name="Fang L."/>
        </authorList>
    </citation>
    <scope>NUCLEOTIDE SEQUENCE [LARGE SCALE GENOMIC DNA]</scope>
    <source>
        <strain evidence="22 23">X1</strain>
    </source>
</reference>
<keyword evidence="11 19" id="KW-1133">Transmembrane helix</keyword>
<protein>
    <recommendedName>
        <fullName evidence="16 18">Prepilin leader peptidase/N-methyltransferase</fullName>
        <ecNumber evidence="18">2.1.1.-</ecNumber>
        <ecNumber evidence="15 18">3.4.23.43</ecNumber>
    </recommendedName>
</protein>
<dbReference type="STRING" id="1796606.A2G96_12860"/>
<evidence type="ECO:0000256" key="7">
    <source>
        <dbReference type="ARBA" id="ARBA00022679"/>
    </source>
</evidence>
<keyword evidence="4" id="KW-0997">Cell inner membrane</keyword>
<feature type="transmembrane region" description="Helical" evidence="19">
    <location>
        <begin position="226"/>
        <end position="253"/>
    </location>
</feature>
<evidence type="ECO:0000256" key="1">
    <source>
        <dbReference type="ARBA" id="ARBA00004429"/>
    </source>
</evidence>
<feature type="transmembrane region" description="Helical" evidence="19">
    <location>
        <begin position="136"/>
        <end position="153"/>
    </location>
</feature>
<evidence type="ECO:0000259" key="21">
    <source>
        <dbReference type="Pfam" id="PF06750"/>
    </source>
</evidence>
<keyword evidence="8" id="KW-0949">S-adenosyl-L-methionine</keyword>
<dbReference type="Proteomes" id="UP000075238">
    <property type="component" value="Chromosome 1"/>
</dbReference>
<keyword evidence="10 18" id="KW-0378">Hydrolase</keyword>